<dbReference type="AlphaFoldDB" id="A0A8S1MEP6"/>
<comment type="caution">
    <text evidence="1">The sequence shown here is derived from an EMBL/GenBank/DDBJ whole genome shotgun (WGS) entry which is preliminary data.</text>
</comment>
<keyword evidence="2" id="KW-1185">Reference proteome</keyword>
<dbReference type="Proteomes" id="UP000692954">
    <property type="component" value="Unassembled WGS sequence"/>
</dbReference>
<evidence type="ECO:0000313" key="1">
    <source>
        <dbReference type="EMBL" id="CAD8076203.1"/>
    </source>
</evidence>
<protein>
    <submittedName>
        <fullName evidence="1">Uncharacterized protein</fullName>
    </submittedName>
</protein>
<organism evidence="1 2">
    <name type="scientific">Paramecium sonneborni</name>
    <dbReference type="NCBI Taxonomy" id="65129"/>
    <lineage>
        <taxon>Eukaryota</taxon>
        <taxon>Sar</taxon>
        <taxon>Alveolata</taxon>
        <taxon>Ciliophora</taxon>
        <taxon>Intramacronucleata</taxon>
        <taxon>Oligohymenophorea</taxon>
        <taxon>Peniculida</taxon>
        <taxon>Parameciidae</taxon>
        <taxon>Paramecium</taxon>
    </lineage>
</organism>
<dbReference type="OrthoDB" id="294563at2759"/>
<gene>
    <name evidence="1" type="ORF">PSON_ATCC_30995.1.T0340246</name>
</gene>
<dbReference type="EMBL" id="CAJJDN010000034">
    <property type="protein sequence ID" value="CAD8076203.1"/>
    <property type="molecule type" value="Genomic_DNA"/>
</dbReference>
<evidence type="ECO:0000313" key="2">
    <source>
        <dbReference type="Proteomes" id="UP000692954"/>
    </source>
</evidence>
<reference evidence="1" key="1">
    <citation type="submission" date="2021-01" db="EMBL/GenBank/DDBJ databases">
        <authorList>
            <consortium name="Genoscope - CEA"/>
            <person name="William W."/>
        </authorList>
    </citation>
    <scope>NUCLEOTIDE SEQUENCE</scope>
</reference>
<name>A0A8S1MEP6_9CILI</name>
<accession>A0A8S1MEP6</accession>
<proteinExistence type="predicted"/>
<sequence>MQILIKQELFQQKQQIRKILSNGSILQNSELHEYMGIQTIIEENEEKAKFSTKQPSPSYVHYHNHKKQVINFMKNVHQQLSPVIGRKKIEANLVETLDFNQFTKLMKAIYHPKKQNTIQQPIKKRTYSEKIFQNIPLE</sequence>